<accession>A0ABV9JHT6</accession>
<evidence type="ECO:0000256" key="4">
    <source>
        <dbReference type="ARBA" id="ARBA00023277"/>
    </source>
</evidence>
<dbReference type="InterPro" id="IPR011059">
    <property type="entry name" value="Metal-dep_hydrolase_composite"/>
</dbReference>
<dbReference type="NCBIfam" id="TIGR00221">
    <property type="entry name" value="nagA"/>
    <property type="match status" value="1"/>
</dbReference>
<evidence type="ECO:0000313" key="8">
    <source>
        <dbReference type="Proteomes" id="UP001595962"/>
    </source>
</evidence>
<gene>
    <name evidence="7" type="primary">nagA</name>
    <name evidence="7" type="ORF">ACFO3I_03160</name>
</gene>
<organism evidence="7 8">
    <name type="scientific">Rheinheimera marina</name>
    <dbReference type="NCBI Taxonomy" id="1774958"/>
    <lineage>
        <taxon>Bacteria</taxon>
        <taxon>Pseudomonadati</taxon>
        <taxon>Pseudomonadota</taxon>
        <taxon>Gammaproteobacteria</taxon>
        <taxon>Chromatiales</taxon>
        <taxon>Chromatiaceae</taxon>
        <taxon>Rheinheimera</taxon>
    </lineage>
</organism>
<dbReference type="InterPro" id="IPR032466">
    <property type="entry name" value="Metal_Hydrolase"/>
</dbReference>
<sequence length="379" mass="41015">MFDGEQLHQQRPLSIEDGYIRALDTVSGATEVRLKGLLAPGFIDCQVNGGGGLLFNQAPTVTTLQHMVQTHARYGTTSMLPTIISSHYEVALQGATAISQALSSGMPGIIGIHFEGPHLNDVKRGIHNLSVLRPAADHELALYRRKDLGTVLITVAPENFTAEQISVLVKQQVLVSLGHSNATAAQTQAALDAGATSFTHLFNAMSPLTSREPGMVGIALTDPKSWCGLIADGHHVHPQCAQLALKLKPRGKMLLVTDAMWTPDAPQQEFRFEDHAISLHNKRLQSSTGQLAGAAISMLDAINYTISTLKVETLEALRMASLYPAQFLDRSAEIGQLKPGCRADLVQLTSSTDGTLTLHNTWLRGRSLFPTQETSYEQN</sequence>
<dbReference type="PANTHER" id="PTHR11113">
    <property type="entry name" value="N-ACETYLGLUCOSAMINE-6-PHOSPHATE DEACETYLASE"/>
    <property type="match status" value="1"/>
</dbReference>
<dbReference type="EC" id="3.5.1.25" evidence="7"/>
<name>A0ABV9JHT6_9GAMM</name>
<dbReference type="PANTHER" id="PTHR11113:SF14">
    <property type="entry name" value="N-ACETYLGLUCOSAMINE-6-PHOSPHATE DEACETYLASE"/>
    <property type="match status" value="1"/>
</dbReference>
<dbReference type="EMBL" id="JBHSGB010000003">
    <property type="protein sequence ID" value="MFC4654021.1"/>
    <property type="molecule type" value="Genomic_DNA"/>
</dbReference>
<dbReference type="RefSeq" id="WP_377331684.1">
    <property type="nucleotide sequence ID" value="NZ_JBHSGB010000003.1"/>
</dbReference>
<comment type="caution">
    <text evidence="7">The sequence shown here is derived from an EMBL/GenBank/DDBJ whole genome shotgun (WGS) entry which is preliminary data.</text>
</comment>
<dbReference type="GO" id="GO:0008448">
    <property type="term" value="F:N-acetylglucosamine-6-phosphate deacetylase activity"/>
    <property type="evidence" value="ECO:0007669"/>
    <property type="project" value="UniProtKB-EC"/>
</dbReference>
<reference evidence="8" key="1">
    <citation type="journal article" date="2019" name="Int. J. Syst. Evol. Microbiol.">
        <title>The Global Catalogue of Microorganisms (GCM) 10K type strain sequencing project: providing services to taxonomists for standard genome sequencing and annotation.</title>
        <authorList>
            <consortium name="The Broad Institute Genomics Platform"/>
            <consortium name="The Broad Institute Genome Sequencing Center for Infectious Disease"/>
            <person name="Wu L."/>
            <person name="Ma J."/>
        </authorList>
    </citation>
    <scope>NUCLEOTIDE SEQUENCE [LARGE SCALE GENOMIC DNA]</scope>
    <source>
        <strain evidence="8">DT28</strain>
    </source>
</reference>
<evidence type="ECO:0000256" key="5">
    <source>
        <dbReference type="PIRNR" id="PIRNR038994"/>
    </source>
</evidence>
<keyword evidence="4 5" id="KW-0119">Carbohydrate metabolism</keyword>
<keyword evidence="2" id="KW-0479">Metal-binding</keyword>
<evidence type="ECO:0000259" key="6">
    <source>
        <dbReference type="Pfam" id="PF01979"/>
    </source>
</evidence>
<dbReference type="InterPro" id="IPR006680">
    <property type="entry name" value="Amidohydro-rel"/>
</dbReference>
<protein>
    <submittedName>
        <fullName evidence="7">N-acetylglucosamine-6-phosphate deacetylase</fullName>
        <ecNumber evidence="7">3.5.1.25</ecNumber>
    </submittedName>
</protein>
<evidence type="ECO:0000256" key="1">
    <source>
        <dbReference type="ARBA" id="ARBA00010716"/>
    </source>
</evidence>
<evidence type="ECO:0000313" key="7">
    <source>
        <dbReference type="EMBL" id="MFC4654021.1"/>
    </source>
</evidence>
<keyword evidence="8" id="KW-1185">Reference proteome</keyword>
<feature type="domain" description="Amidohydrolase-related" evidence="6">
    <location>
        <begin position="38"/>
        <end position="348"/>
    </location>
</feature>
<dbReference type="Pfam" id="PF01979">
    <property type="entry name" value="Amidohydro_1"/>
    <property type="match status" value="1"/>
</dbReference>
<dbReference type="SUPFAM" id="SSF51556">
    <property type="entry name" value="Metallo-dependent hydrolases"/>
    <property type="match status" value="1"/>
</dbReference>
<dbReference type="Proteomes" id="UP001595962">
    <property type="component" value="Unassembled WGS sequence"/>
</dbReference>
<keyword evidence="3 5" id="KW-0378">Hydrolase</keyword>
<evidence type="ECO:0000256" key="3">
    <source>
        <dbReference type="ARBA" id="ARBA00022801"/>
    </source>
</evidence>
<dbReference type="InterPro" id="IPR003764">
    <property type="entry name" value="GlcNAc_6-P_deAcase"/>
</dbReference>
<evidence type="ECO:0000256" key="2">
    <source>
        <dbReference type="ARBA" id="ARBA00022723"/>
    </source>
</evidence>
<dbReference type="PIRSF" id="PIRSF038994">
    <property type="entry name" value="NagA"/>
    <property type="match status" value="1"/>
</dbReference>
<comment type="similarity">
    <text evidence="1 5">Belongs to the metallo-dependent hydrolases superfamily. NagA family.</text>
</comment>
<proteinExistence type="inferred from homology"/>
<dbReference type="Gene3D" id="2.30.40.10">
    <property type="entry name" value="Urease, subunit C, domain 1"/>
    <property type="match status" value="1"/>
</dbReference>
<dbReference type="Gene3D" id="3.20.20.140">
    <property type="entry name" value="Metal-dependent hydrolases"/>
    <property type="match status" value="1"/>
</dbReference>